<dbReference type="PANTHER" id="PTHR11802:SF224">
    <property type="entry name" value="SERINE CARBOXYPEPTIDASE-LIKE 7 ISOFORM X1"/>
    <property type="match status" value="1"/>
</dbReference>
<sequence>MKYYSSFHLLLSLLLLINATASSQSIINTLPGFHGTLPFKLETGYIGVGEEDEVQLFYYFIESENDPQTDPLILWLTGGPGCSGFSGLVYEIGPLAFDVEAFDGSFPSFITNPYSWTKVANIIFIDSPVGTGFSYATTSQAYNTSDTKSVEHNYLFLRKWLSNHPEFVKNHLYIAGDSYGGKIVPMVALEIAKGNEARIEPRILIQGYIVGNSRTDPNKDENEKLPYAHRMALVSDEYFELAKRNCNGEYVSPDPDNIGCLYALQLVNENYNYVSSYVWANNETVQEALQIRQGTISDWKRCNRSLSYEQDVLSVSKHHQLLSDKGFQALAYSGDHDMIVPYMSTLKWIRDLNLTLDEDWRPWTVDGQVAGYTMKYKNNQAELTFATVKGAGHTAPEYKPKQCLAMIKRWLSLYPL</sequence>
<evidence type="ECO:0000256" key="1">
    <source>
        <dbReference type="ARBA" id="ARBA00009431"/>
    </source>
</evidence>
<keyword evidence="5" id="KW-0378">Hydrolase</keyword>
<comment type="similarity">
    <text evidence="1">Belongs to the peptidase S10 family.</text>
</comment>
<dbReference type="InterPro" id="IPR029058">
    <property type="entry name" value="AB_hydrolase_fold"/>
</dbReference>
<dbReference type="PANTHER" id="PTHR11802">
    <property type="entry name" value="SERINE PROTEASE FAMILY S10 SERINE CARBOXYPEPTIDASE"/>
    <property type="match status" value="1"/>
</dbReference>
<dbReference type="GeneID" id="105178267"/>
<reference evidence="9" key="1">
    <citation type="submission" date="2025-08" db="UniProtKB">
        <authorList>
            <consortium name="RefSeq"/>
        </authorList>
    </citation>
    <scope>IDENTIFICATION</scope>
</reference>
<dbReference type="GO" id="GO:0016747">
    <property type="term" value="F:acyltransferase activity, transferring groups other than amino-acyl groups"/>
    <property type="evidence" value="ECO:0007669"/>
    <property type="project" value="TreeGrafter"/>
</dbReference>
<keyword evidence="2" id="KW-0121">Carboxypeptidase</keyword>
<dbReference type="OrthoDB" id="443318at2759"/>
<dbReference type="Proteomes" id="UP000504604">
    <property type="component" value="Linkage group LG15"/>
</dbReference>
<dbReference type="Pfam" id="PF00450">
    <property type="entry name" value="Peptidase_S10"/>
    <property type="match status" value="2"/>
</dbReference>
<dbReference type="GO" id="GO:0006508">
    <property type="term" value="P:proteolysis"/>
    <property type="evidence" value="ECO:0007669"/>
    <property type="project" value="UniProtKB-KW"/>
</dbReference>
<protein>
    <submittedName>
        <fullName evidence="9">Serine carboxypeptidase-like 18 isoform X3</fullName>
    </submittedName>
</protein>
<name>A0A6I9UNP7_SESIN</name>
<dbReference type="FunFam" id="3.40.50.1820:FF:000072">
    <property type="entry name" value="Serine carboxypeptidase-like 19"/>
    <property type="match status" value="1"/>
</dbReference>
<accession>A0A6I9UNP7</accession>
<keyword evidence="8" id="KW-1185">Reference proteome</keyword>
<dbReference type="AlphaFoldDB" id="A0A6I9UNP7"/>
<dbReference type="GO" id="GO:0019748">
    <property type="term" value="P:secondary metabolic process"/>
    <property type="evidence" value="ECO:0007669"/>
    <property type="project" value="TreeGrafter"/>
</dbReference>
<evidence type="ECO:0000256" key="6">
    <source>
        <dbReference type="ARBA" id="ARBA00023180"/>
    </source>
</evidence>
<dbReference type="SUPFAM" id="SSF53474">
    <property type="entry name" value="alpha/beta-Hydrolases"/>
    <property type="match status" value="1"/>
</dbReference>
<evidence type="ECO:0000313" key="9">
    <source>
        <dbReference type="RefSeq" id="XP_011100016.1"/>
    </source>
</evidence>
<evidence type="ECO:0000256" key="4">
    <source>
        <dbReference type="ARBA" id="ARBA00022729"/>
    </source>
</evidence>
<dbReference type="FunFam" id="3.40.50.12670:FF:000001">
    <property type="entry name" value="Carboxypeptidase"/>
    <property type="match status" value="1"/>
</dbReference>
<gene>
    <name evidence="9" type="primary">LOC105178267</name>
</gene>
<proteinExistence type="inferred from homology"/>
<dbReference type="RefSeq" id="XP_011100016.1">
    <property type="nucleotide sequence ID" value="XM_011101714.2"/>
</dbReference>
<dbReference type="GO" id="GO:0004185">
    <property type="term" value="F:serine-type carboxypeptidase activity"/>
    <property type="evidence" value="ECO:0007669"/>
    <property type="project" value="InterPro"/>
</dbReference>
<feature type="signal peptide" evidence="7">
    <location>
        <begin position="1"/>
        <end position="23"/>
    </location>
</feature>
<keyword evidence="3" id="KW-0645">Protease</keyword>
<evidence type="ECO:0000313" key="8">
    <source>
        <dbReference type="Proteomes" id="UP000504604"/>
    </source>
</evidence>
<evidence type="ECO:0000256" key="5">
    <source>
        <dbReference type="ARBA" id="ARBA00022801"/>
    </source>
</evidence>
<feature type="chain" id="PRO_5026755386" evidence="7">
    <location>
        <begin position="24"/>
        <end position="416"/>
    </location>
</feature>
<keyword evidence="4 7" id="KW-0732">Signal</keyword>
<dbReference type="Gene3D" id="3.40.50.1820">
    <property type="entry name" value="alpha/beta hydrolase"/>
    <property type="match status" value="1"/>
</dbReference>
<dbReference type="PRINTS" id="PR00724">
    <property type="entry name" value="CRBOXYPTASEC"/>
</dbReference>
<keyword evidence="6" id="KW-0325">Glycoprotein</keyword>
<dbReference type="InterPro" id="IPR033124">
    <property type="entry name" value="Ser_caboxypep_his_AS"/>
</dbReference>
<evidence type="ECO:0000256" key="2">
    <source>
        <dbReference type="ARBA" id="ARBA00022645"/>
    </source>
</evidence>
<organism evidence="8 9">
    <name type="scientific">Sesamum indicum</name>
    <name type="common">Oriental sesame</name>
    <name type="synonym">Sesamum orientale</name>
    <dbReference type="NCBI Taxonomy" id="4182"/>
    <lineage>
        <taxon>Eukaryota</taxon>
        <taxon>Viridiplantae</taxon>
        <taxon>Streptophyta</taxon>
        <taxon>Embryophyta</taxon>
        <taxon>Tracheophyta</taxon>
        <taxon>Spermatophyta</taxon>
        <taxon>Magnoliopsida</taxon>
        <taxon>eudicotyledons</taxon>
        <taxon>Gunneridae</taxon>
        <taxon>Pentapetalae</taxon>
        <taxon>asterids</taxon>
        <taxon>lamiids</taxon>
        <taxon>Lamiales</taxon>
        <taxon>Pedaliaceae</taxon>
        <taxon>Sesamum</taxon>
    </lineage>
</organism>
<dbReference type="InterPro" id="IPR001563">
    <property type="entry name" value="Peptidase_S10"/>
</dbReference>
<evidence type="ECO:0000256" key="7">
    <source>
        <dbReference type="SAM" id="SignalP"/>
    </source>
</evidence>
<evidence type="ECO:0000256" key="3">
    <source>
        <dbReference type="ARBA" id="ARBA00022670"/>
    </source>
</evidence>
<dbReference type="PROSITE" id="PS00560">
    <property type="entry name" value="CARBOXYPEPT_SER_HIS"/>
    <property type="match status" value="1"/>
</dbReference>